<dbReference type="PROSITE" id="PS00232">
    <property type="entry name" value="CADHERIN_1"/>
    <property type="match status" value="2"/>
</dbReference>
<reference evidence="15" key="1">
    <citation type="submission" date="2025-08" db="UniProtKB">
        <authorList>
            <consortium name="RefSeq"/>
        </authorList>
    </citation>
    <scope>IDENTIFICATION</scope>
</reference>
<dbReference type="FunFam" id="2.60.40.60:FF:000095">
    <property type="entry name" value="Cadherin 13"/>
    <property type="match status" value="1"/>
</dbReference>
<dbReference type="GeneID" id="115010980"/>
<evidence type="ECO:0000256" key="9">
    <source>
        <dbReference type="ARBA" id="ARBA00022889"/>
    </source>
</evidence>
<dbReference type="CDD" id="cd11304">
    <property type="entry name" value="Cadherin_repeat"/>
    <property type="match status" value="3"/>
</dbReference>
<sequence>MEILRLGLFLMLIEIEKNFTFFKIHGQGVDKKPEGILKIDEDTGDITVHGPVDFEKYNFLKLTFQALDREKHEVDTQLGIEILIVDANDNPPKFEPEGYEISIEGSTTQGTDVVTIKASDEDSIENNKLFDFRIVSVIPPPSELEFYLHQVKNIAIISFKGCLDYEKARKYTIEVEAKDHGDKIQLSSFCTIIIHIKDGNNYRPVITGQTGTGSVEERKENVLVKRLQVTDNDSKGTSAWKAKYRIQGDTNNNFRITTDLETNEGLLYVEKHLIYKDSHQKNLTISVENEIPYYSCTVLSRSTTDLWKVETTGDGVTGTEKLGLSTSRVTVTVVDVNDPPIFIIPHKHVIVIENEKPGKYLETFTATDPDGKTCVSFRYRIGDDPAHWVTVDSETGKVSTSKIIDRESNFVKNNIYKVTIWAVDNGQPPMTGTATLDLHVTDENDNVPILDVSTFDICHSDRLSLANITASDLDEDPYSGPFSFMLKDTEKGKWKLDPMQGYSVNLVKDPTVHSGHYELLLEVFDLQSNSAVYNLSITVCDCVDIAKPNCRIRKATGAKVAFEKNEKQISALVRKNVASDTTMEQRFARGNSMYRLLYSLDAGEQLGDYAPHVYAEEGDAKSKFELDAISIPDIPFDPDLDLDLDIQFNTLASICLPSENPPDST</sequence>
<evidence type="ECO:0000256" key="12">
    <source>
        <dbReference type="PROSITE-ProRule" id="PRU00043"/>
    </source>
</evidence>
<name>A0A6J2Q3D5_COTGO</name>
<dbReference type="OrthoDB" id="9045962at2759"/>
<dbReference type="KEGG" id="cgob:115010980"/>
<dbReference type="FunFam" id="2.60.40.60:FF:000011">
    <property type="entry name" value="Cadherin 1"/>
    <property type="match status" value="1"/>
</dbReference>
<keyword evidence="14" id="KW-1185">Reference proteome</keyword>
<dbReference type="Gene3D" id="2.60.40.60">
    <property type="entry name" value="Cadherins"/>
    <property type="match status" value="5"/>
</dbReference>
<dbReference type="RefSeq" id="XP_029291767.1">
    <property type="nucleotide sequence ID" value="XM_029435907.1"/>
</dbReference>
<evidence type="ECO:0000256" key="5">
    <source>
        <dbReference type="ARBA" id="ARBA00022723"/>
    </source>
</evidence>
<evidence type="ECO:0000256" key="8">
    <source>
        <dbReference type="ARBA" id="ARBA00022837"/>
    </source>
</evidence>
<dbReference type="PROSITE" id="PS50268">
    <property type="entry name" value="CADHERIN_2"/>
    <property type="match status" value="5"/>
</dbReference>
<dbReference type="InterPro" id="IPR020894">
    <property type="entry name" value="Cadherin_CS"/>
</dbReference>
<dbReference type="GO" id="GO:0034332">
    <property type="term" value="P:adherens junction organization"/>
    <property type="evidence" value="ECO:0007669"/>
    <property type="project" value="TreeGrafter"/>
</dbReference>
<keyword evidence="3" id="KW-1003">Cell membrane</keyword>
<dbReference type="InterPro" id="IPR015919">
    <property type="entry name" value="Cadherin-like_sf"/>
</dbReference>
<evidence type="ECO:0000256" key="4">
    <source>
        <dbReference type="ARBA" id="ARBA00022490"/>
    </source>
</evidence>
<evidence type="ECO:0000259" key="13">
    <source>
        <dbReference type="PROSITE" id="PS50268"/>
    </source>
</evidence>
<dbReference type="SUPFAM" id="SSF49313">
    <property type="entry name" value="Cadherin-like"/>
    <property type="match status" value="5"/>
</dbReference>
<proteinExistence type="predicted"/>
<feature type="domain" description="Cadherin" evidence="13">
    <location>
        <begin position="95"/>
        <end position="206"/>
    </location>
</feature>
<dbReference type="GO" id="GO:0007156">
    <property type="term" value="P:homophilic cell adhesion via plasma membrane adhesion molecules"/>
    <property type="evidence" value="ECO:0007669"/>
    <property type="project" value="InterPro"/>
</dbReference>
<dbReference type="GO" id="GO:0000902">
    <property type="term" value="P:cell morphogenesis"/>
    <property type="evidence" value="ECO:0007669"/>
    <property type="project" value="TreeGrafter"/>
</dbReference>
<feature type="domain" description="Cadherin" evidence="13">
    <location>
        <begin position="343"/>
        <end position="450"/>
    </location>
</feature>
<keyword evidence="5" id="KW-0479">Metal-binding</keyword>
<keyword evidence="8 12" id="KW-0106">Calcium</keyword>
<dbReference type="SMART" id="SM00112">
    <property type="entry name" value="CA"/>
    <property type="match status" value="5"/>
</dbReference>
<keyword evidence="10" id="KW-0472">Membrane</keyword>
<dbReference type="GO" id="GO:0045296">
    <property type="term" value="F:cadherin binding"/>
    <property type="evidence" value="ECO:0007669"/>
    <property type="project" value="TreeGrafter"/>
</dbReference>
<dbReference type="InterPro" id="IPR002126">
    <property type="entry name" value="Cadherin-like_dom"/>
</dbReference>
<dbReference type="GO" id="GO:0016477">
    <property type="term" value="P:cell migration"/>
    <property type="evidence" value="ECO:0007669"/>
    <property type="project" value="TreeGrafter"/>
</dbReference>
<dbReference type="GO" id="GO:0016339">
    <property type="term" value="P:calcium-dependent cell-cell adhesion via plasma membrane cell adhesion molecules"/>
    <property type="evidence" value="ECO:0007669"/>
    <property type="project" value="TreeGrafter"/>
</dbReference>
<protein>
    <submittedName>
        <fullName evidence="15">Cadherin-4-like</fullName>
    </submittedName>
</protein>
<dbReference type="Pfam" id="PF00028">
    <property type="entry name" value="Cadherin"/>
    <property type="match status" value="3"/>
</dbReference>
<dbReference type="PRINTS" id="PR00205">
    <property type="entry name" value="CADHERIN"/>
</dbReference>
<evidence type="ECO:0000313" key="15">
    <source>
        <dbReference type="RefSeq" id="XP_029291767.1"/>
    </source>
</evidence>
<dbReference type="PANTHER" id="PTHR24027:SF433">
    <property type="entry name" value="CADHERIN 27-RELATED"/>
    <property type="match status" value="1"/>
</dbReference>
<evidence type="ECO:0000256" key="6">
    <source>
        <dbReference type="ARBA" id="ARBA00022729"/>
    </source>
</evidence>
<evidence type="ECO:0000256" key="11">
    <source>
        <dbReference type="ARBA" id="ARBA00023180"/>
    </source>
</evidence>
<dbReference type="InParanoid" id="A0A6J2Q3D5"/>
<keyword evidence="4" id="KW-0963">Cytoplasm</keyword>
<dbReference type="GO" id="GO:0044331">
    <property type="term" value="P:cell-cell adhesion mediated by cadherin"/>
    <property type="evidence" value="ECO:0007669"/>
    <property type="project" value="TreeGrafter"/>
</dbReference>
<keyword evidence="11" id="KW-0325">Glycoprotein</keyword>
<organism evidence="14 15">
    <name type="scientific">Cottoperca gobio</name>
    <name type="common">Frogmouth</name>
    <name type="synonym">Aphritis gobio</name>
    <dbReference type="NCBI Taxonomy" id="56716"/>
    <lineage>
        <taxon>Eukaryota</taxon>
        <taxon>Metazoa</taxon>
        <taxon>Chordata</taxon>
        <taxon>Craniata</taxon>
        <taxon>Vertebrata</taxon>
        <taxon>Euteleostomi</taxon>
        <taxon>Actinopterygii</taxon>
        <taxon>Neopterygii</taxon>
        <taxon>Teleostei</taxon>
        <taxon>Neoteleostei</taxon>
        <taxon>Acanthomorphata</taxon>
        <taxon>Eupercaria</taxon>
        <taxon>Perciformes</taxon>
        <taxon>Notothenioidei</taxon>
        <taxon>Bovichtidae</taxon>
        <taxon>Cottoperca</taxon>
    </lineage>
</organism>
<gene>
    <name evidence="15" type="primary">LOC115010980</name>
</gene>
<dbReference type="GO" id="GO:0060027">
    <property type="term" value="P:convergent extension involved in gastrulation"/>
    <property type="evidence" value="ECO:0007669"/>
    <property type="project" value="UniProtKB-ARBA"/>
</dbReference>
<comment type="subcellular location">
    <subcellularLocation>
        <location evidence="1">Cell membrane</location>
    </subcellularLocation>
    <subcellularLocation>
        <location evidence="2">Cytoplasm</location>
    </subcellularLocation>
</comment>
<dbReference type="GO" id="GO:0008013">
    <property type="term" value="F:beta-catenin binding"/>
    <property type="evidence" value="ECO:0007669"/>
    <property type="project" value="TreeGrafter"/>
</dbReference>
<dbReference type="GO" id="GO:0007043">
    <property type="term" value="P:cell-cell junction assembly"/>
    <property type="evidence" value="ECO:0007669"/>
    <property type="project" value="TreeGrafter"/>
</dbReference>
<dbReference type="GO" id="GO:0005737">
    <property type="term" value="C:cytoplasm"/>
    <property type="evidence" value="ECO:0007669"/>
    <property type="project" value="UniProtKB-SubCell"/>
</dbReference>
<evidence type="ECO:0000256" key="2">
    <source>
        <dbReference type="ARBA" id="ARBA00004496"/>
    </source>
</evidence>
<dbReference type="PANTHER" id="PTHR24027">
    <property type="entry name" value="CADHERIN-23"/>
    <property type="match status" value="1"/>
</dbReference>
<dbReference type="GO" id="GO:0005509">
    <property type="term" value="F:calcium ion binding"/>
    <property type="evidence" value="ECO:0007669"/>
    <property type="project" value="UniProtKB-UniRule"/>
</dbReference>
<dbReference type="GO" id="GO:0005912">
    <property type="term" value="C:adherens junction"/>
    <property type="evidence" value="ECO:0007669"/>
    <property type="project" value="TreeGrafter"/>
</dbReference>
<dbReference type="InterPro" id="IPR039808">
    <property type="entry name" value="Cadherin"/>
</dbReference>
<dbReference type="AlphaFoldDB" id="A0A6J2Q3D5"/>
<evidence type="ECO:0000256" key="10">
    <source>
        <dbReference type="ARBA" id="ARBA00023136"/>
    </source>
</evidence>
<keyword evidence="9" id="KW-0130">Cell adhesion</keyword>
<evidence type="ECO:0000313" key="14">
    <source>
        <dbReference type="Proteomes" id="UP000504630"/>
    </source>
</evidence>
<accession>A0A6J2Q3D5</accession>
<dbReference type="GO" id="GO:0016342">
    <property type="term" value="C:catenin complex"/>
    <property type="evidence" value="ECO:0007669"/>
    <property type="project" value="TreeGrafter"/>
</dbReference>
<dbReference type="FunFam" id="2.60.40.60:FF:000019">
    <property type="entry name" value="Cadherin 2"/>
    <property type="match status" value="1"/>
</dbReference>
<evidence type="ECO:0000256" key="1">
    <source>
        <dbReference type="ARBA" id="ARBA00004236"/>
    </source>
</evidence>
<dbReference type="Proteomes" id="UP000504630">
    <property type="component" value="Chromosome 7"/>
</dbReference>
<feature type="domain" description="Cadherin" evidence="13">
    <location>
        <begin position="22"/>
        <end position="94"/>
    </location>
</feature>
<keyword evidence="7" id="KW-0677">Repeat</keyword>
<feature type="domain" description="Cadherin" evidence="13">
    <location>
        <begin position="465"/>
        <end position="550"/>
    </location>
</feature>
<feature type="domain" description="Cadherin" evidence="13">
    <location>
        <begin position="216"/>
        <end position="342"/>
    </location>
</feature>
<evidence type="ECO:0000256" key="7">
    <source>
        <dbReference type="ARBA" id="ARBA00022737"/>
    </source>
</evidence>
<evidence type="ECO:0000256" key="3">
    <source>
        <dbReference type="ARBA" id="ARBA00022475"/>
    </source>
</evidence>
<keyword evidence="6" id="KW-0732">Signal</keyword>